<protein>
    <submittedName>
        <fullName evidence="3">O-succinylbenzoate synthase</fullName>
    </submittedName>
</protein>
<dbReference type="SFLD" id="SFLDF00009">
    <property type="entry name" value="o-succinylbenzoate_synthase"/>
    <property type="match status" value="1"/>
</dbReference>
<dbReference type="SUPFAM" id="SSF51604">
    <property type="entry name" value="Enolase C-terminal domain-like"/>
    <property type="match status" value="1"/>
</dbReference>
<reference evidence="3 4" key="1">
    <citation type="submission" date="2020-08" db="EMBL/GenBank/DDBJ databases">
        <title>Croceimicrobium hydrocarbonivorans gen. nov., sp. nov., a novel marine bacterium isolated from a bacterial consortium that degrades polyethylene terephthalate.</title>
        <authorList>
            <person name="Liu R."/>
        </authorList>
    </citation>
    <scope>NUCLEOTIDE SEQUENCE [LARGE SCALE GENOMIC DNA]</scope>
    <source>
        <strain evidence="3 4">A20-9</strain>
    </source>
</reference>
<evidence type="ECO:0000256" key="1">
    <source>
        <dbReference type="ARBA" id="ARBA00022723"/>
    </source>
</evidence>
<dbReference type="PANTHER" id="PTHR48073:SF2">
    <property type="entry name" value="O-SUCCINYLBENZOATE SYNTHASE"/>
    <property type="match status" value="1"/>
</dbReference>
<dbReference type="InterPro" id="IPR013342">
    <property type="entry name" value="Mandelate_racemase_C"/>
</dbReference>
<proteinExistence type="predicted"/>
<dbReference type="SMART" id="SM00922">
    <property type="entry name" value="MR_MLE"/>
    <property type="match status" value="1"/>
</dbReference>
<dbReference type="GO" id="GO:0046872">
    <property type="term" value="F:metal ion binding"/>
    <property type="evidence" value="ECO:0007669"/>
    <property type="project" value="UniProtKB-KW"/>
</dbReference>
<dbReference type="EMBL" id="CP060139">
    <property type="protein sequence ID" value="QNR23764.1"/>
    <property type="molecule type" value="Genomic_DNA"/>
</dbReference>
<dbReference type="InterPro" id="IPR029065">
    <property type="entry name" value="Enolase_C-like"/>
</dbReference>
<dbReference type="SFLD" id="SFLDG00180">
    <property type="entry name" value="muconate_cycloisomerase"/>
    <property type="match status" value="1"/>
</dbReference>
<feature type="domain" description="Mandelate racemase/muconate lactonizing enzyme C-terminal" evidence="2">
    <location>
        <begin position="129"/>
        <end position="227"/>
    </location>
</feature>
<dbReference type="Proteomes" id="UP000516305">
    <property type="component" value="Chromosome"/>
</dbReference>
<dbReference type="Gene3D" id="3.20.20.120">
    <property type="entry name" value="Enolase-like C-terminal domain"/>
    <property type="match status" value="1"/>
</dbReference>
<dbReference type="SFLD" id="SFLDS00001">
    <property type="entry name" value="Enolase"/>
    <property type="match status" value="1"/>
</dbReference>
<dbReference type="CDD" id="cd03320">
    <property type="entry name" value="OSBS"/>
    <property type="match status" value="1"/>
</dbReference>
<evidence type="ECO:0000313" key="4">
    <source>
        <dbReference type="Proteomes" id="UP000516305"/>
    </source>
</evidence>
<gene>
    <name evidence="3" type="ORF">H4K34_15505</name>
</gene>
<dbReference type="Pfam" id="PF13378">
    <property type="entry name" value="MR_MLE_C"/>
    <property type="match status" value="1"/>
</dbReference>
<name>A0A7H0VDG6_9FLAO</name>
<evidence type="ECO:0000259" key="2">
    <source>
        <dbReference type="SMART" id="SM00922"/>
    </source>
</evidence>
<dbReference type="KEGG" id="chyd:H4K34_15505"/>
<sequence>MKASWTKYTLEFKRPAGTSRGTLGQKDSYFIRLEGDGHKGLGECGILKGLSADDRPDYESKLQEVCKQIDSYDRALSLISELDVWPSIQAGLEMALLDFKSDDHVLFPSDFTDGFERQPINGLIWMGEPDFMLSQLEERLEQGYLVIKMKIGALDLEQEIKLIERVRERYGPHEIQLRVDANGAFSPKDVMPILQRLDDLRVHSIEQPIKAGQWKDLARICKESPLPIALDEELIGVFEAQRREEMLDKLQPRYIILKPSFLGGFKKAEEWIDEAEKRGIGWWVTSALESNYGLSAISQWNYNLYGHMASGLGTGSLYTNNFESPLHLVRGTIAYDPEKEWDLSKLQF</sequence>
<dbReference type="PANTHER" id="PTHR48073">
    <property type="entry name" value="O-SUCCINYLBENZOATE SYNTHASE-RELATED"/>
    <property type="match status" value="1"/>
</dbReference>
<dbReference type="GO" id="GO:0016854">
    <property type="term" value="F:racemase and epimerase activity"/>
    <property type="evidence" value="ECO:0007669"/>
    <property type="project" value="UniProtKB-ARBA"/>
</dbReference>
<dbReference type="Gene3D" id="3.30.390.10">
    <property type="entry name" value="Enolase-like, N-terminal domain"/>
    <property type="match status" value="1"/>
</dbReference>
<dbReference type="SUPFAM" id="SSF54826">
    <property type="entry name" value="Enolase N-terminal domain-like"/>
    <property type="match status" value="1"/>
</dbReference>
<dbReference type="InterPro" id="IPR036849">
    <property type="entry name" value="Enolase-like_C_sf"/>
</dbReference>
<keyword evidence="1" id="KW-0479">Metal-binding</keyword>
<accession>A0A7H0VDG6</accession>
<organism evidence="3 4">
    <name type="scientific">Croceimicrobium hydrocarbonivorans</name>
    <dbReference type="NCBI Taxonomy" id="2761580"/>
    <lineage>
        <taxon>Bacteria</taxon>
        <taxon>Pseudomonadati</taxon>
        <taxon>Bacteroidota</taxon>
        <taxon>Flavobacteriia</taxon>
        <taxon>Flavobacteriales</taxon>
        <taxon>Owenweeksiaceae</taxon>
        <taxon>Croceimicrobium</taxon>
    </lineage>
</organism>
<dbReference type="AlphaFoldDB" id="A0A7H0VDG6"/>
<dbReference type="InterPro" id="IPR029017">
    <property type="entry name" value="Enolase-like_N"/>
</dbReference>
<evidence type="ECO:0000313" key="3">
    <source>
        <dbReference type="EMBL" id="QNR23764.1"/>
    </source>
</evidence>
<keyword evidence="4" id="KW-1185">Reference proteome</keyword>
<dbReference type="RefSeq" id="WP_210758299.1">
    <property type="nucleotide sequence ID" value="NZ_CP060139.1"/>
</dbReference>